<evidence type="ECO:0000313" key="2">
    <source>
        <dbReference type="EMBL" id="KIX84979.1"/>
    </source>
</evidence>
<protein>
    <recommendedName>
        <fullName evidence="4">Transglycosylase SLT domain-containing protein</fullName>
    </recommendedName>
</protein>
<dbReference type="AlphaFoldDB" id="A0A0D2GNJ8"/>
<accession>A0A0D2GNJ8</accession>
<gene>
    <name evidence="2" type="ORF">J120_04550</name>
</gene>
<sequence length="178" mass="20523">MKCKIVLLFTTMVSYGYSFNAVASETYATHTLVQNITTAYNLCALYEKSMIFQPYHRVNKWIERQAQKQSISTCLFAVHLTYPRIDSHGIIQRTVIPTATWWIEHHKNDIFELCKNYFENYQDASNSSQVLITLAHLAACARFTSNDFRQIKPSSPLAKSSLISIQSFVDSYLKSQYN</sequence>
<dbReference type="EMBL" id="ARQD01000004">
    <property type="protein sequence ID" value="KIX84979.1"/>
    <property type="molecule type" value="Genomic_DNA"/>
</dbReference>
<feature type="chain" id="PRO_5002258760" description="Transglycosylase SLT domain-containing protein" evidence="1">
    <location>
        <begin position="24"/>
        <end position="178"/>
    </location>
</feature>
<evidence type="ECO:0000256" key="1">
    <source>
        <dbReference type="SAM" id="SignalP"/>
    </source>
</evidence>
<keyword evidence="3" id="KW-1185">Reference proteome</keyword>
<evidence type="ECO:0000313" key="3">
    <source>
        <dbReference type="Proteomes" id="UP000032214"/>
    </source>
</evidence>
<name>A0A0D2GNJ8_9BACT</name>
<organism evidence="2 3">
    <name type="scientific">candidate division TM6 bacterium JCVI TM6SC1</name>
    <dbReference type="NCBI Taxonomy" id="1306947"/>
    <lineage>
        <taxon>Bacteria</taxon>
        <taxon>Candidatus Babelota</taxon>
        <taxon>Vermiphilus</taxon>
    </lineage>
</organism>
<dbReference type="Proteomes" id="UP000032214">
    <property type="component" value="Unassembled WGS sequence"/>
</dbReference>
<comment type="caution">
    <text evidence="2">The sequence shown here is derived from an EMBL/GenBank/DDBJ whole genome shotgun (WGS) entry which is preliminary data.</text>
</comment>
<evidence type="ECO:0008006" key="4">
    <source>
        <dbReference type="Google" id="ProtNLM"/>
    </source>
</evidence>
<proteinExistence type="predicted"/>
<feature type="signal peptide" evidence="1">
    <location>
        <begin position="1"/>
        <end position="23"/>
    </location>
</feature>
<keyword evidence="1" id="KW-0732">Signal</keyword>
<reference evidence="2 3" key="1">
    <citation type="journal article" date="2013" name="Proc. Natl. Acad. Sci. U.S.A.">
        <title>Candidate phylum TM6 genome recovered from a hospital sink biofilm provides genomic insights into this uncultivated phylum.</title>
        <authorList>
            <person name="McLean J.S."/>
            <person name="Lombardo M.J."/>
            <person name="Badger J.H."/>
            <person name="Edlund A."/>
            <person name="Novotny M."/>
            <person name="Yee-Greenbaum J."/>
            <person name="Vyahhi N."/>
            <person name="Hall A.P."/>
            <person name="Yang Y."/>
            <person name="Dupont C.L."/>
            <person name="Ziegler M.G."/>
            <person name="Chitsaz H."/>
            <person name="Allen A.E."/>
            <person name="Yooseph S."/>
            <person name="Tesler G."/>
            <person name="Pevzner P.A."/>
            <person name="Friedman R.M."/>
            <person name="Nealson K.H."/>
            <person name="Venter J.C."/>
            <person name="Lasken R.S."/>
        </authorList>
    </citation>
    <scope>NUCLEOTIDE SEQUENCE [LARGE SCALE GENOMIC DNA]</scope>
    <source>
        <strain evidence="2 3">TM6SC1</strain>
    </source>
</reference>